<protein>
    <submittedName>
        <fullName evidence="3">Uncharacterized protein</fullName>
    </submittedName>
</protein>
<reference evidence="3" key="1">
    <citation type="journal article" date="2023" name="Mol. Phylogenet. Evol.">
        <title>Genome-scale phylogeny and comparative genomics of the fungal order Sordariales.</title>
        <authorList>
            <person name="Hensen N."/>
            <person name="Bonometti L."/>
            <person name="Westerberg I."/>
            <person name="Brannstrom I.O."/>
            <person name="Guillou S."/>
            <person name="Cros-Aarteil S."/>
            <person name="Calhoun S."/>
            <person name="Haridas S."/>
            <person name="Kuo A."/>
            <person name="Mondo S."/>
            <person name="Pangilinan J."/>
            <person name="Riley R."/>
            <person name="LaButti K."/>
            <person name="Andreopoulos B."/>
            <person name="Lipzen A."/>
            <person name="Chen C."/>
            <person name="Yan M."/>
            <person name="Daum C."/>
            <person name="Ng V."/>
            <person name="Clum A."/>
            <person name="Steindorff A."/>
            <person name="Ohm R.A."/>
            <person name="Martin F."/>
            <person name="Silar P."/>
            <person name="Natvig D.O."/>
            <person name="Lalanne C."/>
            <person name="Gautier V."/>
            <person name="Ament-Velasquez S.L."/>
            <person name="Kruys A."/>
            <person name="Hutchinson M.I."/>
            <person name="Powell A.J."/>
            <person name="Barry K."/>
            <person name="Miller A.N."/>
            <person name="Grigoriev I.V."/>
            <person name="Debuchy R."/>
            <person name="Gladieux P."/>
            <person name="Hiltunen Thoren M."/>
            <person name="Johannesson H."/>
        </authorList>
    </citation>
    <scope>NUCLEOTIDE SEQUENCE</scope>
    <source>
        <strain evidence="3">CBS 118394</strain>
    </source>
</reference>
<dbReference type="Proteomes" id="UP001283341">
    <property type="component" value="Unassembled WGS sequence"/>
</dbReference>
<feature type="compositionally biased region" description="Basic and acidic residues" evidence="2">
    <location>
        <begin position="70"/>
        <end position="83"/>
    </location>
</feature>
<comment type="caution">
    <text evidence="3">The sequence shown here is derived from an EMBL/GenBank/DDBJ whole genome shotgun (WGS) entry which is preliminary data.</text>
</comment>
<dbReference type="EMBL" id="JAUEDM010000001">
    <property type="protein sequence ID" value="KAK3331324.1"/>
    <property type="molecule type" value="Genomic_DNA"/>
</dbReference>
<keyword evidence="1" id="KW-0175">Coiled coil</keyword>
<feature type="region of interest" description="Disordered" evidence="2">
    <location>
        <begin position="342"/>
        <end position="378"/>
    </location>
</feature>
<feature type="region of interest" description="Disordered" evidence="2">
    <location>
        <begin position="34"/>
        <end position="108"/>
    </location>
</feature>
<feature type="region of interest" description="Disordered" evidence="2">
    <location>
        <begin position="423"/>
        <end position="459"/>
    </location>
</feature>
<evidence type="ECO:0000256" key="1">
    <source>
        <dbReference type="SAM" id="Coils"/>
    </source>
</evidence>
<feature type="compositionally biased region" description="Low complexity" evidence="2">
    <location>
        <begin position="38"/>
        <end position="48"/>
    </location>
</feature>
<evidence type="ECO:0000313" key="3">
    <source>
        <dbReference type="EMBL" id="KAK3331324.1"/>
    </source>
</evidence>
<feature type="coiled-coil region" evidence="1">
    <location>
        <begin position="230"/>
        <end position="257"/>
    </location>
</feature>
<dbReference type="AlphaFoldDB" id="A0AAE0MHL7"/>
<evidence type="ECO:0000313" key="4">
    <source>
        <dbReference type="Proteomes" id="UP001283341"/>
    </source>
</evidence>
<proteinExistence type="predicted"/>
<reference evidence="3" key="2">
    <citation type="submission" date="2023-06" db="EMBL/GenBank/DDBJ databases">
        <authorList>
            <consortium name="Lawrence Berkeley National Laboratory"/>
            <person name="Haridas S."/>
            <person name="Hensen N."/>
            <person name="Bonometti L."/>
            <person name="Westerberg I."/>
            <person name="Brannstrom I.O."/>
            <person name="Guillou S."/>
            <person name="Cros-Aarteil S."/>
            <person name="Calhoun S."/>
            <person name="Kuo A."/>
            <person name="Mondo S."/>
            <person name="Pangilinan J."/>
            <person name="Riley R."/>
            <person name="Labutti K."/>
            <person name="Andreopoulos B."/>
            <person name="Lipzen A."/>
            <person name="Chen C."/>
            <person name="Yanf M."/>
            <person name="Daum C."/>
            <person name="Ng V."/>
            <person name="Clum A."/>
            <person name="Steindorff A."/>
            <person name="Ohm R."/>
            <person name="Martin F."/>
            <person name="Silar P."/>
            <person name="Natvig D."/>
            <person name="Lalanne C."/>
            <person name="Gautier V."/>
            <person name="Ament-Velasquez S.L."/>
            <person name="Kruys A."/>
            <person name="Hutchinson M.I."/>
            <person name="Powell A.J."/>
            <person name="Barry K."/>
            <person name="Miller A.N."/>
            <person name="Grigoriev I.V."/>
            <person name="Debuchy R."/>
            <person name="Gladieux P."/>
            <person name="Thoren M.H."/>
            <person name="Johannesson H."/>
        </authorList>
    </citation>
    <scope>NUCLEOTIDE SEQUENCE</scope>
    <source>
        <strain evidence="3">CBS 118394</strain>
    </source>
</reference>
<gene>
    <name evidence="3" type="ORF">B0H66DRAFT_613601</name>
</gene>
<accession>A0AAE0MHL7</accession>
<evidence type="ECO:0000256" key="2">
    <source>
        <dbReference type="SAM" id="MobiDB-lite"/>
    </source>
</evidence>
<keyword evidence="4" id="KW-1185">Reference proteome</keyword>
<feature type="compositionally biased region" description="Basic residues" evidence="2">
    <location>
        <begin position="91"/>
        <end position="102"/>
    </location>
</feature>
<sequence length="459" mass="50662">MPLSLQFFKIQELAGPLPPSHFKSCTPTKVAKPELAKGSYGSGSLRSSSIRKPEVSPIPAVRLSAHTTRNGRERQEKNDKIRVDAIPNHSLQHHGSRSKNRRRSESEIEVTVENRDISSQISHMDVFAPFRSGFELPSFVKSTVVTKLPQLTHLSRFSSDVPHKLAFQSFQSRINTYLSFEYIPNPGHNDADRIPAEEVVPNALASTEPNGDEYAVPLGRNILYDEDEESELMIREMEEEDARREKEQEEIVAKKKASQLGEILNTNDTNGKKAVPPDEDEELEPMICEMEEEMLAVRRNPRHGRRPMGLALLAPSAGQEVGGLQEVVRQGVAVGRLWTGSTNRESERAELLSRSAPSNFPESGTRGPPVARADPKRTAGRCLQAECASPETAGLCSLEESRMTSSDPEWDLSSDLVFVKRPEGQSSGLLPMAGPSGRGSRTAMVTGNANVLPETRTPR</sequence>
<organism evidence="3 4">
    <name type="scientific">Apodospora peruviana</name>
    <dbReference type="NCBI Taxonomy" id="516989"/>
    <lineage>
        <taxon>Eukaryota</taxon>
        <taxon>Fungi</taxon>
        <taxon>Dikarya</taxon>
        <taxon>Ascomycota</taxon>
        <taxon>Pezizomycotina</taxon>
        <taxon>Sordariomycetes</taxon>
        <taxon>Sordariomycetidae</taxon>
        <taxon>Sordariales</taxon>
        <taxon>Lasiosphaeriaceae</taxon>
        <taxon>Apodospora</taxon>
    </lineage>
</organism>
<name>A0AAE0MHL7_9PEZI</name>